<dbReference type="GO" id="GO:0052906">
    <property type="term" value="F:tRNA (guanine(37)-N1)-methyltransferase activity"/>
    <property type="evidence" value="ECO:0007669"/>
    <property type="project" value="UniProtKB-UniRule"/>
</dbReference>
<evidence type="ECO:0000256" key="5">
    <source>
        <dbReference type="ARBA" id="ARBA00012807"/>
    </source>
</evidence>
<evidence type="ECO:0000256" key="3">
    <source>
        <dbReference type="ARBA" id="ARBA00007630"/>
    </source>
</evidence>
<evidence type="ECO:0000256" key="13">
    <source>
        <dbReference type="ARBA" id="ARBA00033392"/>
    </source>
</evidence>
<keyword evidence="7 15" id="KW-0963">Cytoplasm</keyword>
<evidence type="ECO:0000256" key="12">
    <source>
        <dbReference type="ARBA" id="ARBA00029736"/>
    </source>
</evidence>
<evidence type="ECO:0000256" key="14">
    <source>
        <dbReference type="ARBA" id="ARBA00047783"/>
    </source>
</evidence>
<dbReference type="GO" id="GO:0005829">
    <property type="term" value="C:cytosol"/>
    <property type="evidence" value="ECO:0007669"/>
    <property type="project" value="TreeGrafter"/>
</dbReference>
<dbReference type="EMBL" id="MGAV01000012">
    <property type="protein sequence ID" value="OGK54889.1"/>
    <property type="molecule type" value="Genomic_DNA"/>
</dbReference>
<evidence type="ECO:0000256" key="15">
    <source>
        <dbReference type="HAMAP-Rule" id="MF_00605"/>
    </source>
</evidence>
<evidence type="ECO:0000256" key="7">
    <source>
        <dbReference type="ARBA" id="ARBA00022490"/>
    </source>
</evidence>
<dbReference type="SUPFAM" id="SSF75217">
    <property type="entry name" value="alpha/beta knot"/>
    <property type="match status" value="1"/>
</dbReference>
<dbReference type="NCBIfam" id="TIGR00088">
    <property type="entry name" value="trmD"/>
    <property type="match status" value="1"/>
</dbReference>
<feature type="binding site" evidence="15 16">
    <location>
        <begin position="143"/>
        <end position="148"/>
    </location>
    <ligand>
        <name>S-adenosyl-L-methionine</name>
        <dbReference type="ChEBI" id="CHEBI:59789"/>
    </ligand>
</feature>
<evidence type="ECO:0000313" key="19">
    <source>
        <dbReference type="EMBL" id="OGK54889.1"/>
    </source>
</evidence>
<comment type="function">
    <text evidence="1 15 17">Specifically methylates guanosine-37 in various tRNAs.</text>
</comment>
<organism evidence="19 20">
    <name type="scientific">Candidatus Roizmanbacteria bacterium RIFCSPLOWO2_02_FULL_36_11</name>
    <dbReference type="NCBI Taxonomy" id="1802071"/>
    <lineage>
        <taxon>Bacteria</taxon>
        <taxon>Candidatus Roizmaniibacteriota</taxon>
    </lineage>
</organism>
<dbReference type="Proteomes" id="UP000177418">
    <property type="component" value="Unassembled WGS sequence"/>
</dbReference>
<reference evidence="19 20" key="1">
    <citation type="journal article" date="2016" name="Nat. Commun.">
        <title>Thousands of microbial genomes shed light on interconnected biogeochemical processes in an aquifer system.</title>
        <authorList>
            <person name="Anantharaman K."/>
            <person name="Brown C.T."/>
            <person name="Hug L.A."/>
            <person name="Sharon I."/>
            <person name="Castelle C.J."/>
            <person name="Probst A.J."/>
            <person name="Thomas B.C."/>
            <person name="Singh A."/>
            <person name="Wilkins M.J."/>
            <person name="Karaoz U."/>
            <person name="Brodie E.L."/>
            <person name="Williams K.H."/>
            <person name="Hubbard S.S."/>
            <person name="Banfield J.F."/>
        </authorList>
    </citation>
    <scope>NUCLEOTIDE SEQUENCE [LARGE SCALE GENOMIC DNA]</scope>
</reference>
<dbReference type="InterPro" id="IPR023148">
    <property type="entry name" value="tRNA_m1G_MeTrfase_C_sf"/>
</dbReference>
<keyword evidence="10 15" id="KW-0949">S-adenosyl-L-methionine</keyword>
<evidence type="ECO:0000256" key="16">
    <source>
        <dbReference type="PIRSR" id="PIRSR000386-1"/>
    </source>
</evidence>
<dbReference type="Pfam" id="PF01746">
    <property type="entry name" value="tRNA_m1G_MT"/>
    <property type="match status" value="1"/>
</dbReference>
<dbReference type="InterPro" id="IPR029026">
    <property type="entry name" value="tRNA_m1G_MTases_N"/>
</dbReference>
<dbReference type="PANTHER" id="PTHR46417">
    <property type="entry name" value="TRNA (GUANINE-N(1)-)-METHYLTRANSFERASE"/>
    <property type="match status" value="1"/>
</dbReference>
<dbReference type="PANTHER" id="PTHR46417:SF1">
    <property type="entry name" value="TRNA (GUANINE-N(1)-)-METHYLTRANSFERASE"/>
    <property type="match status" value="1"/>
</dbReference>
<dbReference type="GO" id="GO:0002939">
    <property type="term" value="P:tRNA N1-guanine methylation"/>
    <property type="evidence" value="ECO:0007669"/>
    <property type="project" value="TreeGrafter"/>
</dbReference>
<evidence type="ECO:0000313" key="20">
    <source>
        <dbReference type="Proteomes" id="UP000177418"/>
    </source>
</evidence>
<evidence type="ECO:0000256" key="10">
    <source>
        <dbReference type="ARBA" id="ARBA00022691"/>
    </source>
</evidence>
<keyword evidence="11 15" id="KW-0819">tRNA processing</keyword>
<evidence type="ECO:0000256" key="9">
    <source>
        <dbReference type="ARBA" id="ARBA00022679"/>
    </source>
</evidence>
<evidence type="ECO:0000256" key="17">
    <source>
        <dbReference type="RuleBase" id="RU003464"/>
    </source>
</evidence>
<comment type="subunit">
    <text evidence="4 15 17">Homodimer.</text>
</comment>
<gene>
    <name evidence="15" type="primary">trmD</name>
    <name evidence="19" type="ORF">A3H78_00195</name>
</gene>
<evidence type="ECO:0000259" key="18">
    <source>
        <dbReference type="Pfam" id="PF01746"/>
    </source>
</evidence>
<dbReference type="HAMAP" id="MF_00605">
    <property type="entry name" value="TrmD"/>
    <property type="match status" value="1"/>
</dbReference>
<dbReference type="CDD" id="cd18080">
    <property type="entry name" value="TrmD-like"/>
    <property type="match status" value="1"/>
</dbReference>
<dbReference type="InterPro" id="IPR029028">
    <property type="entry name" value="Alpha/beta_knot_MTases"/>
</dbReference>
<protein>
    <recommendedName>
        <fullName evidence="6 15">tRNA (guanine-N(1)-)-methyltransferase</fullName>
        <ecNumber evidence="5 15">2.1.1.228</ecNumber>
    </recommendedName>
    <alternativeName>
        <fullName evidence="12 15">M1G-methyltransferase</fullName>
    </alternativeName>
    <alternativeName>
        <fullName evidence="13 15">tRNA [GM37] methyltransferase</fullName>
    </alternativeName>
</protein>
<evidence type="ECO:0000256" key="4">
    <source>
        <dbReference type="ARBA" id="ARBA00011738"/>
    </source>
</evidence>
<dbReference type="Gene3D" id="1.10.1270.20">
    <property type="entry name" value="tRNA(m1g37)methyltransferase, domain 2"/>
    <property type="match status" value="1"/>
</dbReference>
<accession>A0A1F7JH04</accession>
<dbReference type="PIRSF" id="PIRSF000386">
    <property type="entry name" value="tRNA_mtase"/>
    <property type="match status" value="1"/>
</dbReference>
<evidence type="ECO:0000256" key="6">
    <source>
        <dbReference type="ARBA" id="ARBA00014679"/>
    </source>
</evidence>
<keyword evidence="8 15" id="KW-0489">Methyltransferase</keyword>
<evidence type="ECO:0000256" key="8">
    <source>
        <dbReference type="ARBA" id="ARBA00022603"/>
    </source>
</evidence>
<evidence type="ECO:0000256" key="11">
    <source>
        <dbReference type="ARBA" id="ARBA00022694"/>
    </source>
</evidence>
<evidence type="ECO:0000256" key="1">
    <source>
        <dbReference type="ARBA" id="ARBA00002634"/>
    </source>
</evidence>
<comment type="catalytic activity">
    <reaction evidence="14 15 17">
        <text>guanosine(37) in tRNA + S-adenosyl-L-methionine = N(1)-methylguanosine(37) in tRNA + S-adenosyl-L-homocysteine + H(+)</text>
        <dbReference type="Rhea" id="RHEA:36899"/>
        <dbReference type="Rhea" id="RHEA-COMP:10145"/>
        <dbReference type="Rhea" id="RHEA-COMP:10147"/>
        <dbReference type="ChEBI" id="CHEBI:15378"/>
        <dbReference type="ChEBI" id="CHEBI:57856"/>
        <dbReference type="ChEBI" id="CHEBI:59789"/>
        <dbReference type="ChEBI" id="CHEBI:73542"/>
        <dbReference type="ChEBI" id="CHEBI:74269"/>
        <dbReference type="EC" id="2.1.1.228"/>
    </reaction>
</comment>
<dbReference type="AlphaFoldDB" id="A0A1F7JH04"/>
<evidence type="ECO:0000256" key="2">
    <source>
        <dbReference type="ARBA" id="ARBA00004496"/>
    </source>
</evidence>
<dbReference type="InterPro" id="IPR002649">
    <property type="entry name" value="tRNA_m1G_MeTrfase_TrmD"/>
</dbReference>
<feature type="domain" description="tRNA methyltransferase TRMD/TRM10-type" evidence="18">
    <location>
        <begin position="1"/>
        <end position="262"/>
    </location>
</feature>
<keyword evidence="9 15" id="KW-0808">Transferase</keyword>
<dbReference type="Gene3D" id="3.40.1280.10">
    <property type="match status" value="1"/>
</dbReference>
<name>A0A1F7JH04_9BACT</name>
<comment type="subcellular location">
    <subcellularLocation>
        <location evidence="2 15 17">Cytoplasm</location>
    </subcellularLocation>
</comment>
<comment type="caution">
    <text evidence="19">The sequence shown here is derived from an EMBL/GenBank/DDBJ whole genome shotgun (WGS) entry which is preliminary data.</text>
</comment>
<dbReference type="InterPro" id="IPR016009">
    <property type="entry name" value="tRNA_MeTrfase_TRMD/TRM10"/>
</dbReference>
<proteinExistence type="inferred from homology"/>
<comment type="similarity">
    <text evidence="3 15 17">Belongs to the RNA methyltransferase TrmD family.</text>
</comment>
<dbReference type="EC" id="2.1.1.228" evidence="5 15"/>
<dbReference type="FunFam" id="3.40.1280.10:FF:000001">
    <property type="entry name" value="tRNA (guanine-N(1)-)-methyltransferase"/>
    <property type="match status" value="1"/>
</dbReference>
<feature type="binding site" evidence="15 16">
    <location>
        <position position="124"/>
    </location>
    <ligand>
        <name>S-adenosyl-L-methionine</name>
        <dbReference type="ChEBI" id="CHEBI:59789"/>
    </ligand>
</feature>
<sequence>MKISIITLFPEMLNSFFKESIVNRAIKKGLVQIEIINLRDFAKDKYRTVDDRSYGGGAGMVLKVDCIKAAIDNLKSPHFASRLTQASWGKQNSKIVLTSPRGTVFNQSHAKNYSKLDHLIIIAGHYEGVDERVANFIDEEISLGDFVMTGGEITAAAIVDSVTRLLPGVLKKSEATINESFIEITVQKLIEMIGDDKELLRLKKKNIKKVKLLEYPQYTRPEIFKKSKVPGILLSGNHAQIEKWRLREAFEMTKSKRPDLLEA</sequence>